<feature type="compositionally biased region" description="Polar residues" evidence="1">
    <location>
        <begin position="42"/>
        <end position="57"/>
    </location>
</feature>
<dbReference type="Proteomes" id="UP000789396">
    <property type="component" value="Unassembled WGS sequence"/>
</dbReference>
<dbReference type="AlphaFoldDB" id="A0A9N9HUR8"/>
<dbReference type="OrthoDB" id="2462568at2759"/>
<feature type="non-terminal residue" evidence="2">
    <location>
        <position position="1"/>
    </location>
</feature>
<accession>A0A9N9HUR8</accession>
<evidence type="ECO:0000313" key="2">
    <source>
        <dbReference type="EMBL" id="CAG8706794.1"/>
    </source>
</evidence>
<feature type="region of interest" description="Disordered" evidence="1">
    <location>
        <begin position="20"/>
        <end position="57"/>
    </location>
</feature>
<keyword evidence="3" id="KW-1185">Reference proteome</keyword>
<name>A0A9N9HUR8_9GLOM</name>
<gene>
    <name evidence="2" type="ORF">RFULGI_LOCUS10646</name>
</gene>
<comment type="caution">
    <text evidence="2">The sequence shown here is derived from an EMBL/GenBank/DDBJ whole genome shotgun (WGS) entry which is preliminary data.</text>
</comment>
<evidence type="ECO:0000313" key="3">
    <source>
        <dbReference type="Proteomes" id="UP000789396"/>
    </source>
</evidence>
<proteinExistence type="predicted"/>
<evidence type="ECO:0000256" key="1">
    <source>
        <dbReference type="SAM" id="MobiDB-lite"/>
    </source>
</evidence>
<organism evidence="2 3">
    <name type="scientific">Racocetra fulgida</name>
    <dbReference type="NCBI Taxonomy" id="60492"/>
    <lineage>
        <taxon>Eukaryota</taxon>
        <taxon>Fungi</taxon>
        <taxon>Fungi incertae sedis</taxon>
        <taxon>Mucoromycota</taxon>
        <taxon>Glomeromycotina</taxon>
        <taxon>Glomeromycetes</taxon>
        <taxon>Diversisporales</taxon>
        <taxon>Gigasporaceae</taxon>
        <taxon>Racocetra</taxon>
    </lineage>
</organism>
<reference evidence="2" key="1">
    <citation type="submission" date="2021-06" db="EMBL/GenBank/DDBJ databases">
        <authorList>
            <person name="Kallberg Y."/>
            <person name="Tangrot J."/>
            <person name="Rosling A."/>
        </authorList>
    </citation>
    <scope>NUCLEOTIDE SEQUENCE</scope>
    <source>
        <strain evidence="2">IN212</strain>
    </source>
</reference>
<dbReference type="EMBL" id="CAJVPZ010021489">
    <property type="protein sequence ID" value="CAG8706794.1"/>
    <property type="molecule type" value="Genomic_DNA"/>
</dbReference>
<protein>
    <submittedName>
        <fullName evidence="2">19792_t:CDS:1</fullName>
    </submittedName>
</protein>
<sequence>CGNNFPKLWKLRRHHERKFKCKPALKLQPPSPVSDHEAGPGPTTQAYREAQITETTN</sequence>